<reference evidence="4 5" key="1">
    <citation type="submission" date="2015-09" db="EMBL/GenBank/DDBJ databases">
        <authorList>
            <consortium name="Swine Surveillance"/>
        </authorList>
    </citation>
    <scope>NUCLEOTIDE SEQUENCE [LARGE SCALE GENOMIC DNA]</scope>
    <source>
        <strain evidence="4 5">CECT 7648</strain>
    </source>
</reference>
<sequence>MRILIAYTTTEGQTRKIARFAADHLTGRGHSVELLHASDGEGIEAARFDAVILAGSIHLGRVQGELVDFARETKGLSALKSLYLQVSLAAADDDPDGWEELRAIAGRMTNSFGWQPQRVEHIAGAFKFTEYDFFKAWMMRRIAKQRDETLTPGQDREYTDWEALAAMLDNWAREAG</sequence>
<dbReference type="Proteomes" id="UP000054935">
    <property type="component" value="Unassembled WGS sequence"/>
</dbReference>
<proteinExistence type="predicted"/>
<protein>
    <submittedName>
        <fullName evidence="4">Protoporphyrinogen IX dehydrogenase [menaquinone]</fullName>
        <ecNumber evidence="4">1.3.5.3</ecNumber>
    </submittedName>
</protein>
<dbReference type="Gene3D" id="3.40.50.360">
    <property type="match status" value="1"/>
</dbReference>
<dbReference type="OrthoDB" id="9795729at2"/>
<dbReference type="RefSeq" id="WP_058248255.1">
    <property type="nucleotide sequence ID" value="NZ_CYSE01000005.1"/>
</dbReference>
<evidence type="ECO:0000259" key="3">
    <source>
        <dbReference type="PROSITE" id="PS50902"/>
    </source>
</evidence>
<name>A0A0P1GFC5_9RHOB</name>
<dbReference type="Pfam" id="PF12724">
    <property type="entry name" value="Flavodoxin_5"/>
    <property type="match status" value="1"/>
</dbReference>
<dbReference type="GO" id="GO:0070819">
    <property type="term" value="F:menaquinone-dependent protoporphyrinogen oxidase activity"/>
    <property type="evidence" value="ECO:0007669"/>
    <property type="project" value="TreeGrafter"/>
</dbReference>
<keyword evidence="2" id="KW-0288">FMN</keyword>
<accession>A0A0P1GFC5</accession>
<dbReference type="GO" id="GO:0010181">
    <property type="term" value="F:FMN binding"/>
    <property type="evidence" value="ECO:0007669"/>
    <property type="project" value="InterPro"/>
</dbReference>
<feature type="domain" description="Flavodoxin-like" evidence="3">
    <location>
        <begin position="3"/>
        <end position="176"/>
    </location>
</feature>
<dbReference type="EMBL" id="CYSE01000005">
    <property type="protein sequence ID" value="CUH80038.1"/>
    <property type="molecule type" value="Genomic_DNA"/>
</dbReference>
<evidence type="ECO:0000313" key="4">
    <source>
        <dbReference type="EMBL" id="CUH80038.1"/>
    </source>
</evidence>
<dbReference type="PROSITE" id="PS50902">
    <property type="entry name" value="FLAVODOXIN_LIKE"/>
    <property type="match status" value="1"/>
</dbReference>
<dbReference type="InterPro" id="IPR008254">
    <property type="entry name" value="Flavodoxin/NO_synth"/>
</dbReference>
<dbReference type="GO" id="GO:0006783">
    <property type="term" value="P:heme biosynthetic process"/>
    <property type="evidence" value="ECO:0007669"/>
    <property type="project" value="TreeGrafter"/>
</dbReference>
<keyword evidence="1" id="KW-0285">Flavoprotein</keyword>
<dbReference type="EC" id="1.3.5.3" evidence="4"/>
<evidence type="ECO:0000256" key="1">
    <source>
        <dbReference type="ARBA" id="ARBA00022630"/>
    </source>
</evidence>
<evidence type="ECO:0000313" key="5">
    <source>
        <dbReference type="Proteomes" id="UP000054935"/>
    </source>
</evidence>
<keyword evidence="5" id="KW-1185">Reference proteome</keyword>
<dbReference type="SUPFAM" id="SSF52218">
    <property type="entry name" value="Flavoproteins"/>
    <property type="match status" value="1"/>
</dbReference>
<dbReference type="AlphaFoldDB" id="A0A0P1GFC5"/>
<evidence type="ECO:0000256" key="2">
    <source>
        <dbReference type="ARBA" id="ARBA00022643"/>
    </source>
</evidence>
<gene>
    <name evidence="4" type="primary">hemG</name>
    <name evidence="4" type="ORF">TRN7648_02756</name>
</gene>
<dbReference type="STRING" id="441103.TRN7648_02756"/>
<dbReference type="PANTHER" id="PTHR38030">
    <property type="entry name" value="PROTOPORPHYRINOGEN IX DEHYDROGENASE [MENAQUINONE]"/>
    <property type="match status" value="1"/>
</dbReference>
<dbReference type="InterPro" id="IPR026816">
    <property type="entry name" value="Flavodoxin_dom"/>
</dbReference>
<keyword evidence="4" id="KW-0560">Oxidoreductase</keyword>
<dbReference type="PANTHER" id="PTHR38030:SF2">
    <property type="entry name" value="PROTOPORPHYRINOGEN IX DEHYDROGENASE [QUINONE]"/>
    <property type="match status" value="1"/>
</dbReference>
<dbReference type="InterPro" id="IPR029039">
    <property type="entry name" value="Flavoprotein-like_sf"/>
</dbReference>
<organism evidence="4 5">
    <name type="scientific">Tropicibacter naphthalenivorans</name>
    <dbReference type="NCBI Taxonomy" id="441103"/>
    <lineage>
        <taxon>Bacteria</taxon>
        <taxon>Pseudomonadati</taxon>
        <taxon>Pseudomonadota</taxon>
        <taxon>Alphaproteobacteria</taxon>
        <taxon>Rhodobacterales</taxon>
        <taxon>Roseobacteraceae</taxon>
        <taxon>Tropicibacter</taxon>
    </lineage>
</organism>
<dbReference type="InterPro" id="IPR052200">
    <property type="entry name" value="Protoporphyrinogen_IX_DH"/>
</dbReference>